<evidence type="ECO:0000256" key="3">
    <source>
        <dbReference type="SAM" id="MobiDB-lite"/>
    </source>
</evidence>
<dbReference type="GO" id="GO:0048476">
    <property type="term" value="C:Holliday junction resolvase complex"/>
    <property type="evidence" value="ECO:0007669"/>
    <property type="project" value="UniProtKB-UniRule"/>
</dbReference>
<dbReference type="RefSeq" id="XP_005536234.1">
    <property type="nucleotide sequence ID" value="XM_005536177.1"/>
</dbReference>
<dbReference type="InterPro" id="IPR047417">
    <property type="entry name" value="WHD_MUS81"/>
</dbReference>
<evidence type="ECO:0000256" key="2">
    <source>
        <dbReference type="RuleBase" id="RU369042"/>
    </source>
</evidence>
<evidence type="ECO:0000259" key="4">
    <source>
        <dbReference type="SMART" id="SM00891"/>
    </source>
</evidence>
<gene>
    <name evidence="5" type="ORF">CYME_CMI043C</name>
</gene>
<dbReference type="SMART" id="SM00891">
    <property type="entry name" value="ERCC4"/>
    <property type="match status" value="1"/>
</dbReference>
<keyword evidence="2" id="KW-0233">DNA recombination</keyword>
<keyword evidence="2" id="KW-0540">Nuclease</keyword>
<feature type="domain" description="ERCC4" evidence="4">
    <location>
        <begin position="351"/>
        <end position="456"/>
    </location>
</feature>
<accession>M1VGT4</accession>
<dbReference type="InterPro" id="IPR033309">
    <property type="entry name" value="Mus81"/>
</dbReference>
<dbReference type="OrthoDB" id="5963188at2759"/>
<keyword evidence="2" id="KW-0227">DNA damage</keyword>
<dbReference type="AlphaFoldDB" id="M1VGT4"/>
<keyword evidence="2" id="KW-0234">DNA repair</keyword>
<dbReference type="PANTHER" id="PTHR13451:SF0">
    <property type="entry name" value="CROSSOVER JUNCTION ENDONUCLEASE MUS81"/>
    <property type="match status" value="1"/>
</dbReference>
<dbReference type="InterPro" id="IPR006166">
    <property type="entry name" value="ERCC4_domain"/>
</dbReference>
<protein>
    <recommendedName>
        <fullName evidence="2">Crossover junction endonuclease MUS81</fullName>
        <ecNumber evidence="2">3.1.22.-</ecNumber>
    </recommendedName>
</protein>
<keyword evidence="2" id="KW-0460">Magnesium</keyword>
<keyword evidence="2" id="KW-0255">Endonuclease</keyword>
<dbReference type="GeneID" id="16993871"/>
<dbReference type="SUPFAM" id="SSF52980">
    <property type="entry name" value="Restriction endonuclease-like"/>
    <property type="match status" value="1"/>
</dbReference>
<dbReference type="eggNOG" id="KOG2379">
    <property type="taxonomic scope" value="Eukaryota"/>
</dbReference>
<dbReference type="InterPro" id="IPR036388">
    <property type="entry name" value="WH-like_DNA-bd_sf"/>
</dbReference>
<dbReference type="CDD" id="cd21036">
    <property type="entry name" value="WH_MUS81"/>
    <property type="match status" value="1"/>
</dbReference>
<feature type="region of interest" description="Disordered" evidence="3">
    <location>
        <begin position="75"/>
        <end position="150"/>
    </location>
</feature>
<dbReference type="Gramene" id="CMI043CT">
    <property type="protein sequence ID" value="CMI043CT"/>
    <property type="gene ID" value="CMI043C"/>
</dbReference>
<dbReference type="InterPro" id="IPR047416">
    <property type="entry name" value="XPF_nuclease_Mus81"/>
</dbReference>
<dbReference type="Pfam" id="PF02732">
    <property type="entry name" value="ERCC4"/>
    <property type="match status" value="1"/>
</dbReference>
<keyword evidence="2" id="KW-0539">Nucleus</keyword>
<evidence type="ECO:0000256" key="1">
    <source>
        <dbReference type="ARBA" id="ARBA00022801"/>
    </source>
</evidence>
<dbReference type="GO" id="GO:0048257">
    <property type="term" value="F:3'-flap endonuclease activity"/>
    <property type="evidence" value="ECO:0007669"/>
    <property type="project" value="TreeGrafter"/>
</dbReference>
<dbReference type="Gene3D" id="3.40.50.10130">
    <property type="match status" value="1"/>
</dbReference>
<dbReference type="GO" id="GO:0008821">
    <property type="term" value="F:crossover junction DNA endonuclease activity"/>
    <property type="evidence" value="ECO:0007669"/>
    <property type="project" value="UniProtKB-UniRule"/>
</dbReference>
<dbReference type="GO" id="GO:0031573">
    <property type="term" value="P:mitotic intra-S DNA damage checkpoint signaling"/>
    <property type="evidence" value="ECO:0007669"/>
    <property type="project" value="TreeGrafter"/>
</dbReference>
<sequence>MPPADNDSLAGFLRQRAAIARARGSSREAQILERSAKSLECFPVVVGDLRSARQVPGVGATALRHLRDLSAEFAASEEVTRSAAPPTACSGASNTFQQPQKALHDALQPCTRSSSSTSDTVHGKNSYSDAQRAEHSAKKHTQSVDLNTPSAATDKSLRRYCPRVGTAAAALLLGLWDLDGGPATKSEIVNAAQRYTMVPLVRLHRGWRNYHRREAEDHASTAPFTWYDGWSSMNSALIRRGLVVVSQSTRPRSYMLTETGATVATSLIQRRPAVDDDTQTSVDDPATSRVDGAGAVPPLVTLRGTAEQRVPGRDPLRAATGVRERVPAQYPACGTGHAHCPAEVPSRLRVHLVLDSREKPEFQALLRQLGIVFWVRSLPAGDALWVASKDASMEQTTTATPGTTPPEQAHVCQVLVERKPLPDLVASIRDQRYRLQKARMRTSGFRRLVYLIEGTARAESAGATAEHERLWRTIEKAALHTKVRDGFHIVRVPNAVVTAHWYQQMTRHLQQRLDAGDASVLVRASACPDAPVAPLTLDQWRYTMQQREQVVSLQAMLCRQLQALPGIRERIAQEVLRCTGATCAHELYDWFKLHARHQDGPAKLVQASRSDGNRGSRPVPATVAALLWQLFT</sequence>
<feature type="compositionally biased region" description="Polar residues" evidence="3">
    <location>
        <begin position="110"/>
        <end position="129"/>
    </location>
</feature>
<dbReference type="GO" id="GO:0000712">
    <property type="term" value="P:resolution of meiotic recombination intermediates"/>
    <property type="evidence" value="ECO:0007669"/>
    <property type="project" value="TreeGrafter"/>
</dbReference>
<dbReference type="GO" id="GO:0046872">
    <property type="term" value="F:metal ion binding"/>
    <property type="evidence" value="ECO:0007669"/>
    <property type="project" value="UniProtKB-UniRule"/>
</dbReference>
<keyword evidence="1 2" id="KW-0378">Hydrolase</keyword>
<feature type="region of interest" description="Disordered" evidence="3">
    <location>
        <begin position="273"/>
        <end position="296"/>
    </location>
</feature>
<proteinExistence type="inferred from homology"/>
<dbReference type="InterPro" id="IPR011335">
    <property type="entry name" value="Restrct_endonuc-II-like"/>
</dbReference>
<dbReference type="GO" id="GO:0006308">
    <property type="term" value="P:DNA catabolic process"/>
    <property type="evidence" value="ECO:0007669"/>
    <property type="project" value="UniProtKB-UniRule"/>
</dbReference>
<dbReference type="GO" id="GO:0005634">
    <property type="term" value="C:nucleus"/>
    <property type="evidence" value="ECO:0007669"/>
    <property type="project" value="UniProtKB-SubCell"/>
</dbReference>
<dbReference type="Proteomes" id="UP000007014">
    <property type="component" value="Chromosome 9"/>
</dbReference>
<keyword evidence="6" id="KW-1185">Reference proteome</keyword>
<dbReference type="EC" id="3.1.22.-" evidence="2"/>
<dbReference type="GO" id="GO:0000727">
    <property type="term" value="P:double-strand break repair via break-induced replication"/>
    <property type="evidence" value="ECO:0007669"/>
    <property type="project" value="UniProtKB-UniRule"/>
</dbReference>
<dbReference type="STRING" id="280699.M1VGT4"/>
<dbReference type="PANTHER" id="PTHR13451">
    <property type="entry name" value="CLASS II CROSSOVER JUNCTION ENDONUCLEASE MUS81"/>
    <property type="match status" value="1"/>
</dbReference>
<dbReference type="Gene3D" id="1.10.10.10">
    <property type="entry name" value="Winged helix-like DNA-binding domain superfamily/Winged helix DNA-binding domain"/>
    <property type="match status" value="1"/>
</dbReference>
<comment type="subcellular location">
    <subcellularLocation>
        <location evidence="2">Nucleus</location>
    </subcellularLocation>
</comment>
<dbReference type="GO" id="GO:0003677">
    <property type="term" value="F:DNA binding"/>
    <property type="evidence" value="ECO:0007669"/>
    <property type="project" value="UniProtKB-UniRule"/>
</dbReference>
<organism evidence="5 6">
    <name type="scientific">Cyanidioschyzon merolae (strain NIES-3377 / 10D)</name>
    <name type="common">Unicellular red alga</name>
    <dbReference type="NCBI Taxonomy" id="280699"/>
    <lineage>
        <taxon>Eukaryota</taxon>
        <taxon>Rhodophyta</taxon>
        <taxon>Bangiophyceae</taxon>
        <taxon>Cyanidiales</taxon>
        <taxon>Cyanidiaceae</taxon>
        <taxon>Cyanidioschyzon</taxon>
    </lineage>
</organism>
<comment type="similarity">
    <text evidence="2">Belongs to the XPF family.</text>
</comment>
<evidence type="ECO:0000313" key="6">
    <source>
        <dbReference type="Proteomes" id="UP000007014"/>
    </source>
</evidence>
<comment type="function">
    <text evidence="2">Interacts with EME1 to form a DNA structure-specific endonuclease with substrate preference for branched DNA structures with a 5'-end at the branch nick. Typical substrates include 3'-flap structures, D-loops, replication forks and nicked Holliday junctions. May be required in mitosis for the processing of stalled or collapsed replication fork intermediates. May be required in meiosis for the repair of meiosis-specific double strand breaks subsequent to single-end invasion (SEI).</text>
</comment>
<keyword evidence="2" id="KW-0479">Metal-binding</keyword>
<dbReference type="EMBL" id="AP006491">
    <property type="protein sequence ID" value="BAM79948.1"/>
    <property type="molecule type" value="Genomic_DNA"/>
</dbReference>
<evidence type="ECO:0000313" key="5">
    <source>
        <dbReference type="EMBL" id="BAM79948.1"/>
    </source>
</evidence>
<comment type="cofactor">
    <cofactor evidence="2">
        <name>Mg(2+)</name>
        <dbReference type="ChEBI" id="CHEBI:18420"/>
    </cofactor>
</comment>
<dbReference type="KEGG" id="cme:CYME_CMI043C"/>
<name>M1VGT4_CYAM1</name>
<feature type="compositionally biased region" description="Polar residues" evidence="3">
    <location>
        <begin position="90"/>
        <end position="100"/>
    </location>
</feature>
<comment type="subunit">
    <text evidence="2">Interacts with EME1.</text>
</comment>
<reference evidence="5 6" key="1">
    <citation type="journal article" date="2004" name="Nature">
        <title>Genome sequence of the ultrasmall unicellular red alga Cyanidioschyzon merolae 10D.</title>
        <authorList>
            <person name="Matsuzaki M."/>
            <person name="Misumi O."/>
            <person name="Shin-i T."/>
            <person name="Maruyama S."/>
            <person name="Takahara M."/>
            <person name="Miyagishima S."/>
            <person name="Mori T."/>
            <person name="Nishida K."/>
            <person name="Yagisawa F."/>
            <person name="Nishida K."/>
            <person name="Yoshida Y."/>
            <person name="Nishimura Y."/>
            <person name="Nakao S."/>
            <person name="Kobayashi T."/>
            <person name="Momoyama Y."/>
            <person name="Higashiyama T."/>
            <person name="Minoda A."/>
            <person name="Sano M."/>
            <person name="Nomoto H."/>
            <person name="Oishi K."/>
            <person name="Hayashi H."/>
            <person name="Ohta F."/>
            <person name="Nishizaka S."/>
            <person name="Haga S."/>
            <person name="Miura S."/>
            <person name="Morishita T."/>
            <person name="Kabeya Y."/>
            <person name="Terasawa K."/>
            <person name="Suzuki Y."/>
            <person name="Ishii Y."/>
            <person name="Asakawa S."/>
            <person name="Takano H."/>
            <person name="Ohta N."/>
            <person name="Kuroiwa H."/>
            <person name="Tanaka K."/>
            <person name="Shimizu N."/>
            <person name="Sugano S."/>
            <person name="Sato N."/>
            <person name="Nozaki H."/>
            <person name="Ogasawara N."/>
            <person name="Kohara Y."/>
            <person name="Kuroiwa T."/>
        </authorList>
    </citation>
    <scope>NUCLEOTIDE SEQUENCE [LARGE SCALE GENOMIC DNA]</scope>
    <source>
        <strain evidence="5 6">10D</strain>
    </source>
</reference>
<dbReference type="CDD" id="cd20074">
    <property type="entry name" value="XPF_nuclease_Mus81"/>
    <property type="match status" value="1"/>
</dbReference>
<reference evidence="5 6" key="2">
    <citation type="journal article" date="2007" name="BMC Biol.">
        <title>A 100%-complete sequence reveals unusually simple genomic features in the hot-spring red alga Cyanidioschyzon merolae.</title>
        <authorList>
            <person name="Nozaki H."/>
            <person name="Takano H."/>
            <person name="Misumi O."/>
            <person name="Terasawa K."/>
            <person name="Matsuzaki M."/>
            <person name="Maruyama S."/>
            <person name="Nishida K."/>
            <person name="Yagisawa F."/>
            <person name="Yoshida Y."/>
            <person name="Fujiwara T."/>
            <person name="Takio S."/>
            <person name="Tamura K."/>
            <person name="Chung S.J."/>
            <person name="Nakamura S."/>
            <person name="Kuroiwa H."/>
            <person name="Tanaka K."/>
            <person name="Sato N."/>
            <person name="Kuroiwa T."/>
        </authorList>
    </citation>
    <scope>NUCLEOTIDE SEQUENCE [LARGE SCALE GENOMIC DNA]</scope>
    <source>
        <strain evidence="5 6">10D</strain>
    </source>
</reference>
<dbReference type="HOGENOM" id="CLU_433051_0_0_1"/>